<reference evidence="1 2" key="2">
    <citation type="journal article" date="2018" name="Nature">
        <title>Mutant phenotypes for thousands of bacterial genes of unknown function.</title>
        <authorList>
            <person name="Price M.N."/>
            <person name="Wetmore K.M."/>
            <person name="Waters R.J."/>
            <person name="Callaghan M."/>
            <person name="Ray J."/>
            <person name="Liu H."/>
            <person name="Kuehl J.V."/>
            <person name="Melnyk R.A."/>
            <person name="Lamson J.S."/>
            <person name="Suh Y."/>
            <person name="Carlson H.K."/>
            <person name="Esquivel Z."/>
            <person name="Sadeeshkumar H."/>
            <person name="Chakraborty R."/>
            <person name="Zane G.M."/>
            <person name="Rubin B.E."/>
            <person name="Wall J.D."/>
            <person name="Visel A."/>
            <person name="Bristow J."/>
            <person name="Blow M.J."/>
            <person name="Arkin A.P."/>
            <person name="Deutschbauer A.M."/>
        </authorList>
    </citation>
    <scope>NUCLEOTIDE SEQUENCE [LARGE SCALE GENOMIC DNA]</scope>
    <source>
        <strain evidence="1 2">FW300-N1B4</strain>
    </source>
</reference>
<dbReference type="Proteomes" id="UP000076489">
    <property type="component" value="Unassembled WGS sequence"/>
</dbReference>
<accession>A0A166QM40</accession>
<dbReference type="EMBL" id="LUKJ01000002">
    <property type="protein sequence ID" value="KZN20499.1"/>
    <property type="molecule type" value="Genomic_DNA"/>
</dbReference>
<sequence length="74" mass="7858">MNVKGVEITAEQVAAMSAAMTEQFRSADIIAAAEEAGVPKGEIAMRAADRIVQQQRKAGKIQIVKSGPYWALVG</sequence>
<gene>
    <name evidence="1" type="ORF">A1D17_02870</name>
</gene>
<dbReference type="RefSeq" id="WP_063340546.1">
    <property type="nucleotide sequence ID" value="NZ_LUKJ01000002.1"/>
</dbReference>
<evidence type="ECO:0000313" key="1">
    <source>
        <dbReference type="EMBL" id="KZN20499.1"/>
    </source>
</evidence>
<reference evidence="2" key="1">
    <citation type="submission" date="2016-03" db="EMBL/GenBank/DDBJ databases">
        <authorList>
            <person name="Ray J."/>
            <person name="Price M."/>
            <person name="Deutschbauer A."/>
        </authorList>
    </citation>
    <scope>NUCLEOTIDE SEQUENCE [LARGE SCALE GENOMIC DNA]</scope>
    <source>
        <strain evidence="2">FW300-N1B4</strain>
    </source>
</reference>
<proteinExistence type="predicted"/>
<comment type="caution">
    <text evidence="1">The sequence shown here is derived from an EMBL/GenBank/DDBJ whole genome shotgun (WGS) entry which is preliminary data.</text>
</comment>
<name>A0A166QM40_PSEFL</name>
<evidence type="ECO:0000313" key="2">
    <source>
        <dbReference type="Proteomes" id="UP000076489"/>
    </source>
</evidence>
<protein>
    <submittedName>
        <fullName evidence="1">Uncharacterized protein</fullName>
    </submittedName>
</protein>
<dbReference type="AlphaFoldDB" id="A0A166QM40"/>
<organism evidence="1 2">
    <name type="scientific">Pseudomonas fluorescens</name>
    <dbReference type="NCBI Taxonomy" id="294"/>
    <lineage>
        <taxon>Bacteria</taxon>
        <taxon>Pseudomonadati</taxon>
        <taxon>Pseudomonadota</taxon>
        <taxon>Gammaproteobacteria</taxon>
        <taxon>Pseudomonadales</taxon>
        <taxon>Pseudomonadaceae</taxon>
        <taxon>Pseudomonas</taxon>
    </lineage>
</organism>